<sequence>MLFYNKIVPLNRDRHKGLRLRSAQGKADFAANTHYLPLAGTEFYQASRSFPILFTGGEGSGPVVLVGLQEARNLFLDEEQRWDRFEYVPAYVRRYPFVLAKGDNGDDYTVCFDEAYAGFNEAEGEALFDEEGKDSPYLQRTIRFLNQYLAEMERTKDFIARLEEWDLLKQQDVQIRAADGSRYALRDFKVVDEEKLNKIADGKLGELHREGWLGWIYAHLISLNNLAVLSDRIAAGGATEEAVNEEAEEA</sequence>
<keyword evidence="2" id="KW-1185">Reference proteome</keyword>
<reference evidence="2" key="1">
    <citation type="submission" date="2017-05" db="EMBL/GenBank/DDBJ databases">
        <authorList>
            <person name="Sharma S."/>
            <person name="Sidhu C."/>
            <person name="Pinnaka A.K."/>
        </authorList>
    </citation>
    <scope>NUCLEOTIDE SEQUENCE [LARGE SCALE GENOMIC DNA]</scope>
    <source>
        <strain evidence="2">AK93</strain>
    </source>
</reference>
<dbReference type="Pfam" id="PF07277">
    <property type="entry name" value="SapC"/>
    <property type="match status" value="1"/>
</dbReference>
<comment type="caution">
    <text evidence="1">The sequence shown here is derived from an EMBL/GenBank/DDBJ whole genome shotgun (WGS) entry which is preliminary data.</text>
</comment>
<evidence type="ECO:0000313" key="2">
    <source>
        <dbReference type="Proteomes" id="UP000256763"/>
    </source>
</evidence>
<dbReference type="RefSeq" id="WP_116348003.1">
    <property type="nucleotide sequence ID" value="NZ_NFZW01000013.1"/>
</dbReference>
<accession>A0A3E0WRQ8</accession>
<name>A0A3E0WRQ8_9GAMM</name>
<organism evidence="1 2">
    <name type="scientific">Alkalilimnicola ehrlichii</name>
    <dbReference type="NCBI Taxonomy" id="351052"/>
    <lineage>
        <taxon>Bacteria</taxon>
        <taxon>Pseudomonadati</taxon>
        <taxon>Pseudomonadota</taxon>
        <taxon>Gammaproteobacteria</taxon>
        <taxon>Chromatiales</taxon>
        <taxon>Ectothiorhodospiraceae</taxon>
        <taxon>Alkalilimnicola</taxon>
    </lineage>
</organism>
<proteinExistence type="predicted"/>
<dbReference type="InterPro" id="IPR010836">
    <property type="entry name" value="SapC"/>
</dbReference>
<protein>
    <submittedName>
        <fullName evidence="1">SapC family protein</fullName>
    </submittedName>
</protein>
<dbReference type="EMBL" id="NFZW01000013">
    <property type="protein sequence ID" value="RFA35079.1"/>
    <property type="molecule type" value="Genomic_DNA"/>
</dbReference>
<gene>
    <name evidence="1" type="ORF">CAL65_13280</name>
</gene>
<evidence type="ECO:0000313" key="1">
    <source>
        <dbReference type="EMBL" id="RFA35079.1"/>
    </source>
</evidence>
<dbReference type="AlphaFoldDB" id="A0A3E0WRQ8"/>
<dbReference type="Proteomes" id="UP000256763">
    <property type="component" value="Unassembled WGS sequence"/>
</dbReference>